<evidence type="ECO:0000256" key="1">
    <source>
        <dbReference type="RuleBase" id="RU368002"/>
    </source>
</evidence>
<dbReference type="WBParaSite" id="PSAMB.scaffold1468size31115.g13352.t1">
    <property type="protein sequence ID" value="PSAMB.scaffold1468size31115.g13352.t1"/>
    <property type="gene ID" value="PSAMB.scaffold1468size31115.g13352"/>
</dbReference>
<sequence length="154" mass="17415">MQQKDVLLPDGFEFSKLDAEKDATLVNETWTIATAPDGRNTKSKIVHLPNVAVRRKDDGKLVAFVMLFSFGALNHVYTLPEFRHKGIGTAVQDKMFQTLIAMGICPYWYSAKLMEEVVAVGVAKSEEKMPGRKILRHPDSDEPVIYDCLTFIRR</sequence>
<dbReference type="PANTHER" id="PTHR15298">
    <property type="entry name" value="L-COA N-ACYLTRANSFERASE-RELATED"/>
    <property type="match status" value="1"/>
</dbReference>
<dbReference type="GO" id="GO:0047961">
    <property type="term" value="F:glycine N-acyltransferase activity"/>
    <property type="evidence" value="ECO:0007669"/>
    <property type="project" value="InterPro"/>
</dbReference>
<proteinExistence type="inferred from homology"/>
<comment type="similarity">
    <text evidence="1">Belongs to the glycine N-acyltransferase family.</text>
</comment>
<accession>A0A914V276</accession>
<keyword evidence="3" id="KW-1185">Reference proteome</keyword>
<dbReference type="PROSITE" id="PS51186">
    <property type="entry name" value="GNAT"/>
    <property type="match status" value="1"/>
</dbReference>
<dbReference type="Gene3D" id="3.40.630.30">
    <property type="match status" value="1"/>
</dbReference>
<protein>
    <recommendedName>
        <fullName evidence="1">Glycine N-acyltransferase-like protein</fullName>
        <ecNumber evidence="1">2.3.1.-</ecNumber>
    </recommendedName>
</protein>
<dbReference type="CDD" id="cd04301">
    <property type="entry name" value="NAT_SF"/>
    <property type="match status" value="1"/>
</dbReference>
<evidence type="ECO:0000313" key="4">
    <source>
        <dbReference type="WBParaSite" id="PSAMB.scaffold1468size31115.g13352.t1"/>
    </source>
</evidence>
<reference evidence="4" key="1">
    <citation type="submission" date="2022-11" db="UniProtKB">
        <authorList>
            <consortium name="WormBaseParasite"/>
        </authorList>
    </citation>
    <scope>IDENTIFICATION</scope>
</reference>
<organism evidence="3 4">
    <name type="scientific">Plectus sambesii</name>
    <dbReference type="NCBI Taxonomy" id="2011161"/>
    <lineage>
        <taxon>Eukaryota</taxon>
        <taxon>Metazoa</taxon>
        <taxon>Ecdysozoa</taxon>
        <taxon>Nematoda</taxon>
        <taxon>Chromadorea</taxon>
        <taxon>Plectida</taxon>
        <taxon>Plectina</taxon>
        <taxon>Plectoidea</taxon>
        <taxon>Plectidae</taxon>
        <taxon>Plectus</taxon>
    </lineage>
</organism>
<dbReference type="GO" id="GO:0005739">
    <property type="term" value="C:mitochondrion"/>
    <property type="evidence" value="ECO:0007669"/>
    <property type="project" value="InterPro"/>
</dbReference>
<evidence type="ECO:0000259" key="2">
    <source>
        <dbReference type="PROSITE" id="PS51186"/>
    </source>
</evidence>
<dbReference type="InterPro" id="IPR000182">
    <property type="entry name" value="GNAT_dom"/>
</dbReference>
<dbReference type="Pfam" id="PF00583">
    <property type="entry name" value="Acetyltransf_1"/>
    <property type="match status" value="1"/>
</dbReference>
<dbReference type="PANTHER" id="PTHR15298:SF1">
    <property type="entry name" value="GLYCINE N-ACYLTRANSFERASE-LIKE PROTEIN"/>
    <property type="match status" value="1"/>
</dbReference>
<dbReference type="AlphaFoldDB" id="A0A914V276"/>
<name>A0A914V276_9BILA</name>
<dbReference type="Proteomes" id="UP000887566">
    <property type="component" value="Unplaced"/>
</dbReference>
<dbReference type="InterPro" id="IPR010313">
    <property type="entry name" value="Glycine_N-acyltransferase"/>
</dbReference>
<keyword evidence="1" id="KW-0012">Acyltransferase</keyword>
<dbReference type="EC" id="2.3.1.-" evidence="1"/>
<keyword evidence="1" id="KW-0808">Transferase</keyword>
<dbReference type="InterPro" id="IPR016181">
    <property type="entry name" value="Acyl_CoA_acyltransferase"/>
</dbReference>
<dbReference type="SUPFAM" id="SSF55729">
    <property type="entry name" value="Acyl-CoA N-acyltransferases (Nat)"/>
    <property type="match status" value="1"/>
</dbReference>
<evidence type="ECO:0000313" key="3">
    <source>
        <dbReference type="Proteomes" id="UP000887566"/>
    </source>
</evidence>
<feature type="domain" description="N-acetyltransferase" evidence="2">
    <location>
        <begin position="12"/>
        <end position="152"/>
    </location>
</feature>